<evidence type="ECO:0000256" key="15">
    <source>
        <dbReference type="SAM" id="Phobius"/>
    </source>
</evidence>
<reference evidence="18 19" key="1">
    <citation type="submission" date="2018-03" db="EMBL/GenBank/DDBJ databases">
        <title>Genomic Encyclopedia of Archaeal and Bacterial Type Strains, Phase II (KMG-II): from individual species to whole genera.</title>
        <authorList>
            <person name="Goeker M."/>
        </authorList>
    </citation>
    <scope>NUCLEOTIDE SEQUENCE [LARGE SCALE GENOMIC DNA]</scope>
    <source>
        <strain evidence="18 19">DSM 19711</strain>
    </source>
</reference>
<dbReference type="FunFam" id="3.90.550.10:FF:000131">
    <property type="entry name" value="Glycosyl transferase"/>
    <property type="match status" value="1"/>
</dbReference>
<dbReference type="EC" id="2.4.1.117" evidence="5"/>
<protein>
    <recommendedName>
        <fullName evidence="5">dolichyl-phosphate beta-glucosyltransferase</fullName>
        <ecNumber evidence="5">2.4.1.117</ecNumber>
    </recommendedName>
</protein>
<evidence type="ECO:0000256" key="3">
    <source>
        <dbReference type="ARBA" id="ARBA00004922"/>
    </source>
</evidence>
<feature type="compositionally biased region" description="Polar residues" evidence="14">
    <location>
        <begin position="1"/>
        <end position="11"/>
    </location>
</feature>
<dbReference type="GO" id="GO:0006487">
    <property type="term" value="P:protein N-linked glycosylation"/>
    <property type="evidence" value="ECO:0007669"/>
    <property type="project" value="TreeGrafter"/>
</dbReference>
<evidence type="ECO:0000256" key="14">
    <source>
        <dbReference type="SAM" id="MobiDB-lite"/>
    </source>
</evidence>
<evidence type="ECO:0000256" key="7">
    <source>
        <dbReference type="ARBA" id="ARBA00022679"/>
    </source>
</evidence>
<dbReference type="SUPFAM" id="SSF53448">
    <property type="entry name" value="Nucleotide-diphospho-sugar transferases"/>
    <property type="match status" value="1"/>
</dbReference>
<sequence length="434" mass="46329">MTATTSSSTGLTPRPRPAAEVWGSDTSAPVLDVVVPVYNEETDLEPCVRRLHAHVATFPFRTRITVADNASTDATPRVAAALAAELPDVRHVRLEQKGRGRALKHVWTASDAQVLAYMDVDLSTDLAALLPLVAGLLSGHSDVAIGSRLAKGSHVVRGAKREVISRCYNLLLHGTLRVRFTDAQCGFKAIRADVAEQLLPLVEDTGWFFDTEVLVLAERSGLRIQEIPVDWVDDPDSTVDIVATALADLRGIRRLAGAMASGRLPLKEVRASLGRGPQPAQVAGVPTSLAGQLSRFVGVGVASTAAYALLYLLFQEAVSAQVANFLALLVTAVANTALNRRLTFGVRGSEGAARHQAQGLFVFLLGWAITSGSLLALHSGQPDAGRALELGVLTVANLAATVVRFLLLRSWVFRNRRHHRPGAEDVAPVRAEGA</sequence>
<feature type="transmembrane region" description="Helical" evidence="15">
    <location>
        <begin position="390"/>
        <end position="407"/>
    </location>
</feature>
<evidence type="ECO:0000256" key="5">
    <source>
        <dbReference type="ARBA" id="ARBA00012583"/>
    </source>
</evidence>
<dbReference type="Pfam" id="PF00535">
    <property type="entry name" value="Glycos_transf_2"/>
    <property type="match status" value="1"/>
</dbReference>
<feature type="transmembrane region" description="Helical" evidence="15">
    <location>
        <begin position="359"/>
        <end position="378"/>
    </location>
</feature>
<evidence type="ECO:0000256" key="10">
    <source>
        <dbReference type="ARBA" id="ARBA00022968"/>
    </source>
</evidence>
<gene>
    <name evidence="18" type="ORF">CLV37_101133</name>
</gene>
<evidence type="ECO:0000256" key="1">
    <source>
        <dbReference type="ARBA" id="ARBA00004141"/>
    </source>
</evidence>
<evidence type="ECO:0000256" key="12">
    <source>
        <dbReference type="ARBA" id="ARBA00023136"/>
    </source>
</evidence>
<organism evidence="18 19">
    <name type="scientific">Kineococcus rhizosphaerae</name>
    <dbReference type="NCBI Taxonomy" id="559628"/>
    <lineage>
        <taxon>Bacteria</taxon>
        <taxon>Bacillati</taxon>
        <taxon>Actinomycetota</taxon>
        <taxon>Actinomycetes</taxon>
        <taxon>Kineosporiales</taxon>
        <taxon>Kineosporiaceae</taxon>
        <taxon>Kineococcus</taxon>
    </lineage>
</organism>
<comment type="pathway">
    <text evidence="3">Protein modification; protein glycosylation.</text>
</comment>
<dbReference type="InterPro" id="IPR001173">
    <property type="entry name" value="Glyco_trans_2-like"/>
</dbReference>
<feature type="domain" description="GtrA/DPMS transmembrane" evidence="17">
    <location>
        <begin position="295"/>
        <end position="413"/>
    </location>
</feature>
<evidence type="ECO:0000256" key="13">
    <source>
        <dbReference type="ARBA" id="ARBA00045097"/>
    </source>
</evidence>
<dbReference type="GO" id="GO:0004581">
    <property type="term" value="F:dolichyl-phosphate beta-glucosyltransferase activity"/>
    <property type="evidence" value="ECO:0007669"/>
    <property type="project" value="UniProtKB-EC"/>
</dbReference>
<evidence type="ECO:0000259" key="17">
    <source>
        <dbReference type="Pfam" id="PF04138"/>
    </source>
</evidence>
<evidence type="ECO:0000313" key="19">
    <source>
        <dbReference type="Proteomes" id="UP000238083"/>
    </source>
</evidence>
<dbReference type="Gene3D" id="3.90.550.10">
    <property type="entry name" value="Spore Coat Polysaccharide Biosynthesis Protein SpsA, Chain A"/>
    <property type="match status" value="1"/>
</dbReference>
<keyword evidence="12 15" id="KW-0472">Membrane</keyword>
<evidence type="ECO:0000256" key="6">
    <source>
        <dbReference type="ARBA" id="ARBA00022676"/>
    </source>
</evidence>
<keyword evidence="6" id="KW-0328">Glycosyltransferase</keyword>
<evidence type="ECO:0000256" key="11">
    <source>
        <dbReference type="ARBA" id="ARBA00022989"/>
    </source>
</evidence>
<keyword evidence="9" id="KW-0256">Endoplasmic reticulum</keyword>
<evidence type="ECO:0000256" key="8">
    <source>
        <dbReference type="ARBA" id="ARBA00022692"/>
    </source>
</evidence>
<comment type="catalytic activity">
    <reaction evidence="13">
        <text>a di-trans,poly-cis-dolichyl phosphate + UDP-alpha-D-glucose = a di-trans,poly-cis-dolichyl beta-D-glucosyl phosphate + UDP</text>
        <dbReference type="Rhea" id="RHEA:15401"/>
        <dbReference type="Rhea" id="RHEA-COMP:19498"/>
        <dbReference type="Rhea" id="RHEA-COMP:19502"/>
        <dbReference type="ChEBI" id="CHEBI:57525"/>
        <dbReference type="ChEBI" id="CHEBI:57683"/>
        <dbReference type="ChEBI" id="CHEBI:58223"/>
        <dbReference type="ChEBI" id="CHEBI:58885"/>
        <dbReference type="EC" id="2.4.1.117"/>
    </reaction>
    <physiologicalReaction direction="left-to-right" evidence="13">
        <dbReference type="Rhea" id="RHEA:15402"/>
    </physiologicalReaction>
</comment>
<dbReference type="Pfam" id="PF04138">
    <property type="entry name" value="GtrA_DPMS_TM"/>
    <property type="match status" value="1"/>
</dbReference>
<dbReference type="OrthoDB" id="2369748at2"/>
<dbReference type="GO" id="GO:0016020">
    <property type="term" value="C:membrane"/>
    <property type="evidence" value="ECO:0007669"/>
    <property type="project" value="UniProtKB-SubCell"/>
</dbReference>
<dbReference type="EMBL" id="PVZF01000001">
    <property type="protein sequence ID" value="PRY17891.1"/>
    <property type="molecule type" value="Genomic_DNA"/>
</dbReference>
<evidence type="ECO:0000256" key="2">
    <source>
        <dbReference type="ARBA" id="ARBA00004389"/>
    </source>
</evidence>
<proteinExistence type="inferred from homology"/>
<dbReference type="PANTHER" id="PTHR10859">
    <property type="entry name" value="GLYCOSYL TRANSFERASE"/>
    <property type="match status" value="1"/>
</dbReference>
<feature type="transmembrane region" description="Helical" evidence="15">
    <location>
        <begin position="320"/>
        <end position="338"/>
    </location>
</feature>
<evidence type="ECO:0000256" key="9">
    <source>
        <dbReference type="ARBA" id="ARBA00022824"/>
    </source>
</evidence>
<comment type="subcellular location">
    <subcellularLocation>
        <location evidence="2">Endoplasmic reticulum membrane</location>
        <topology evidence="2">Single-pass membrane protein</topology>
    </subcellularLocation>
    <subcellularLocation>
        <location evidence="1">Membrane</location>
        <topology evidence="1">Multi-pass membrane protein</topology>
    </subcellularLocation>
</comment>
<evidence type="ECO:0000259" key="16">
    <source>
        <dbReference type="Pfam" id="PF00535"/>
    </source>
</evidence>
<name>A0A2T0R9T8_9ACTN</name>
<evidence type="ECO:0000256" key="4">
    <source>
        <dbReference type="ARBA" id="ARBA00006739"/>
    </source>
</evidence>
<dbReference type="Proteomes" id="UP000238083">
    <property type="component" value="Unassembled WGS sequence"/>
</dbReference>
<keyword evidence="19" id="KW-1185">Reference proteome</keyword>
<dbReference type="GO" id="GO:0000271">
    <property type="term" value="P:polysaccharide biosynthetic process"/>
    <property type="evidence" value="ECO:0007669"/>
    <property type="project" value="InterPro"/>
</dbReference>
<dbReference type="PANTHER" id="PTHR10859:SF91">
    <property type="entry name" value="DOLICHYL-PHOSPHATE BETA-GLUCOSYLTRANSFERASE"/>
    <property type="match status" value="1"/>
</dbReference>
<dbReference type="CDD" id="cd04188">
    <property type="entry name" value="DPG_synthase"/>
    <property type="match status" value="1"/>
</dbReference>
<keyword evidence="11 15" id="KW-1133">Transmembrane helix</keyword>
<feature type="domain" description="Glycosyltransferase 2-like" evidence="16">
    <location>
        <begin position="33"/>
        <end position="198"/>
    </location>
</feature>
<dbReference type="InterPro" id="IPR035518">
    <property type="entry name" value="DPG_synthase"/>
</dbReference>
<accession>A0A2T0R9T8</accession>
<feature type="region of interest" description="Disordered" evidence="14">
    <location>
        <begin position="1"/>
        <end position="22"/>
    </location>
</feature>
<keyword evidence="10" id="KW-0735">Signal-anchor</keyword>
<dbReference type="RefSeq" id="WP_106205993.1">
    <property type="nucleotide sequence ID" value="NZ_PVZF01000001.1"/>
</dbReference>
<dbReference type="InterPro" id="IPR029044">
    <property type="entry name" value="Nucleotide-diphossugar_trans"/>
</dbReference>
<comment type="caution">
    <text evidence="18">The sequence shown here is derived from an EMBL/GenBank/DDBJ whole genome shotgun (WGS) entry which is preliminary data.</text>
</comment>
<comment type="similarity">
    <text evidence="4">Belongs to the glycosyltransferase 2 family.</text>
</comment>
<evidence type="ECO:0000313" key="18">
    <source>
        <dbReference type="EMBL" id="PRY17891.1"/>
    </source>
</evidence>
<dbReference type="InterPro" id="IPR007267">
    <property type="entry name" value="GtrA_DPMS_TM"/>
</dbReference>
<dbReference type="AlphaFoldDB" id="A0A2T0R9T8"/>
<keyword evidence="7" id="KW-0808">Transferase</keyword>
<keyword evidence="8 15" id="KW-0812">Transmembrane</keyword>